<proteinExistence type="predicted"/>
<sequence length="52" mass="5742">MTRPPRSDLSDPWSIMLVSPLMVSSPTSAQRLLTAVPSRVARGYLRSVRLTS</sequence>
<dbReference type="EMBL" id="JADCNL010000007">
    <property type="protein sequence ID" value="KAG0473464.1"/>
    <property type="molecule type" value="Genomic_DNA"/>
</dbReference>
<comment type="caution">
    <text evidence="1">The sequence shown here is derived from an EMBL/GenBank/DDBJ whole genome shotgun (WGS) entry which is preliminary data.</text>
</comment>
<name>A0A835QIY6_VANPL</name>
<dbReference type="EMBL" id="JADCNM010000007">
    <property type="protein sequence ID" value="KAG0475107.1"/>
    <property type="molecule type" value="Genomic_DNA"/>
</dbReference>
<reference evidence="3 4" key="1">
    <citation type="journal article" date="2020" name="Nat. Food">
        <title>A phased Vanilla planifolia genome enables genetic improvement of flavour and production.</title>
        <authorList>
            <person name="Hasing T."/>
            <person name="Tang H."/>
            <person name="Brym M."/>
            <person name="Khazi F."/>
            <person name="Huang T."/>
            <person name="Chambers A.H."/>
        </authorList>
    </citation>
    <scope>NUCLEOTIDE SEQUENCE [LARGE SCALE GENOMIC DNA]</scope>
    <source>
        <tissue evidence="1">Leaf</tissue>
    </source>
</reference>
<evidence type="ECO:0000313" key="4">
    <source>
        <dbReference type="Proteomes" id="UP000639772"/>
    </source>
</evidence>
<gene>
    <name evidence="2" type="ORF">HPP92_014793</name>
    <name evidence="1" type="ORF">HPP92_015321</name>
</gene>
<accession>A0A835QIY6</accession>
<protein>
    <submittedName>
        <fullName evidence="1">Uncharacterized protein</fullName>
    </submittedName>
</protein>
<evidence type="ECO:0000313" key="1">
    <source>
        <dbReference type="EMBL" id="KAG0473464.1"/>
    </source>
</evidence>
<evidence type="ECO:0000313" key="2">
    <source>
        <dbReference type="EMBL" id="KAG0475107.1"/>
    </source>
</evidence>
<dbReference type="AlphaFoldDB" id="A0A835QIY6"/>
<organism evidence="1 3">
    <name type="scientific">Vanilla planifolia</name>
    <name type="common">Vanilla</name>
    <dbReference type="NCBI Taxonomy" id="51239"/>
    <lineage>
        <taxon>Eukaryota</taxon>
        <taxon>Viridiplantae</taxon>
        <taxon>Streptophyta</taxon>
        <taxon>Embryophyta</taxon>
        <taxon>Tracheophyta</taxon>
        <taxon>Spermatophyta</taxon>
        <taxon>Magnoliopsida</taxon>
        <taxon>Liliopsida</taxon>
        <taxon>Asparagales</taxon>
        <taxon>Orchidaceae</taxon>
        <taxon>Vanilloideae</taxon>
        <taxon>Vanilleae</taxon>
        <taxon>Vanilla</taxon>
    </lineage>
</organism>
<keyword evidence="3" id="KW-1185">Reference proteome</keyword>
<dbReference type="Proteomes" id="UP000639772">
    <property type="component" value="Chromosome 7"/>
</dbReference>
<dbReference type="Proteomes" id="UP000636800">
    <property type="component" value="Chromosome 7"/>
</dbReference>
<evidence type="ECO:0000313" key="3">
    <source>
        <dbReference type="Proteomes" id="UP000636800"/>
    </source>
</evidence>